<reference evidence="8" key="1">
    <citation type="journal article" date="2017" name="Genome Biol.">
        <title>Comparative genomics reveals high biological diversity and specific adaptations in the industrially and medically important fungal genus Aspergillus.</title>
        <authorList>
            <person name="de Vries R.P."/>
            <person name="Riley R."/>
            <person name="Wiebenga A."/>
            <person name="Aguilar-Osorio G."/>
            <person name="Amillis S."/>
            <person name="Uchima C.A."/>
            <person name="Anderluh G."/>
            <person name="Asadollahi M."/>
            <person name="Askin M."/>
            <person name="Barry K."/>
            <person name="Battaglia E."/>
            <person name="Bayram O."/>
            <person name="Benocci T."/>
            <person name="Braus-Stromeyer S.A."/>
            <person name="Caldana C."/>
            <person name="Canovas D."/>
            <person name="Cerqueira G.C."/>
            <person name="Chen F."/>
            <person name="Chen W."/>
            <person name="Choi C."/>
            <person name="Clum A."/>
            <person name="Dos Santos R.A."/>
            <person name="Damasio A.R."/>
            <person name="Diallinas G."/>
            <person name="Emri T."/>
            <person name="Fekete E."/>
            <person name="Flipphi M."/>
            <person name="Freyberg S."/>
            <person name="Gallo A."/>
            <person name="Gournas C."/>
            <person name="Habgood R."/>
            <person name="Hainaut M."/>
            <person name="Harispe M.L."/>
            <person name="Henrissat B."/>
            <person name="Hilden K.S."/>
            <person name="Hope R."/>
            <person name="Hossain A."/>
            <person name="Karabika E."/>
            <person name="Karaffa L."/>
            <person name="Karanyi Z."/>
            <person name="Krasevec N."/>
            <person name="Kuo A."/>
            <person name="Kusch H."/>
            <person name="LaButti K."/>
            <person name="Lagendijk E.L."/>
            <person name="Lapidus A."/>
            <person name="Levasseur A."/>
            <person name="Lindquist E."/>
            <person name="Lipzen A."/>
            <person name="Logrieco A.F."/>
            <person name="MacCabe A."/>
            <person name="Maekelae M.R."/>
            <person name="Malavazi I."/>
            <person name="Melin P."/>
            <person name="Meyer V."/>
            <person name="Mielnichuk N."/>
            <person name="Miskei M."/>
            <person name="Molnar A.P."/>
            <person name="Mule G."/>
            <person name="Ngan C.Y."/>
            <person name="Orejas M."/>
            <person name="Orosz E."/>
            <person name="Ouedraogo J.P."/>
            <person name="Overkamp K.M."/>
            <person name="Park H.-S."/>
            <person name="Perrone G."/>
            <person name="Piumi F."/>
            <person name="Punt P.J."/>
            <person name="Ram A.F."/>
            <person name="Ramon A."/>
            <person name="Rauscher S."/>
            <person name="Record E."/>
            <person name="Riano-Pachon D.M."/>
            <person name="Robert V."/>
            <person name="Roehrig J."/>
            <person name="Ruller R."/>
            <person name="Salamov A."/>
            <person name="Salih N.S."/>
            <person name="Samson R.A."/>
            <person name="Sandor E."/>
            <person name="Sanguinetti M."/>
            <person name="Schuetze T."/>
            <person name="Sepcic K."/>
            <person name="Shelest E."/>
            <person name="Sherlock G."/>
            <person name="Sophianopoulou V."/>
            <person name="Squina F.M."/>
            <person name="Sun H."/>
            <person name="Susca A."/>
            <person name="Todd R.B."/>
            <person name="Tsang A."/>
            <person name="Unkles S.E."/>
            <person name="van de Wiele N."/>
            <person name="van Rossen-Uffink D."/>
            <person name="Oliveira J.V."/>
            <person name="Vesth T.C."/>
            <person name="Visser J."/>
            <person name="Yu J.-H."/>
            <person name="Zhou M."/>
            <person name="Andersen M.R."/>
            <person name="Archer D.B."/>
            <person name="Baker S.E."/>
            <person name="Benoit I."/>
            <person name="Brakhage A.A."/>
            <person name="Braus G.H."/>
            <person name="Fischer R."/>
            <person name="Frisvad J.C."/>
            <person name="Goldman G.H."/>
            <person name="Houbraken J."/>
            <person name="Oakley B."/>
            <person name="Pocsi I."/>
            <person name="Scazzocchio C."/>
            <person name="Seiboth B."/>
            <person name="vanKuyk P.A."/>
            <person name="Wortman J."/>
            <person name="Dyer P.S."/>
            <person name="Grigoriev I.V."/>
        </authorList>
    </citation>
    <scope>NUCLEOTIDE SEQUENCE [LARGE SCALE GENOMIC DNA]</scope>
    <source>
        <strain evidence="8">CBS 106.47</strain>
    </source>
</reference>
<dbReference type="GO" id="GO:0005737">
    <property type="term" value="C:cytoplasm"/>
    <property type="evidence" value="ECO:0007669"/>
    <property type="project" value="TreeGrafter"/>
</dbReference>
<protein>
    <recommendedName>
        <fullName evidence="6">FAD/NAD(P)-binding domain-containing protein</fullName>
    </recommendedName>
</protein>
<dbReference type="Proteomes" id="UP000184063">
    <property type="component" value="Unassembled WGS sequence"/>
</dbReference>
<dbReference type="PANTHER" id="PTHR43735">
    <property type="entry name" value="APOPTOSIS-INDUCING FACTOR 1"/>
    <property type="match status" value="1"/>
</dbReference>
<proteinExistence type="inferred from homology"/>
<dbReference type="SUPFAM" id="SSF51905">
    <property type="entry name" value="FAD/NAD(P)-binding domain"/>
    <property type="match status" value="1"/>
</dbReference>
<dbReference type="EMBL" id="KV878245">
    <property type="protein sequence ID" value="OJZ83713.1"/>
    <property type="molecule type" value="Genomic_DNA"/>
</dbReference>
<dbReference type="PRINTS" id="PR00368">
    <property type="entry name" value="FADPNR"/>
</dbReference>
<evidence type="ECO:0000259" key="6">
    <source>
        <dbReference type="Pfam" id="PF07992"/>
    </source>
</evidence>
<dbReference type="InterPro" id="IPR036188">
    <property type="entry name" value="FAD/NAD-bd_sf"/>
</dbReference>
<dbReference type="VEuPathDB" id="FungiDB:ASPFODRAFT_35184"/>
<evidence type="ECO:0000313" key="8">
    <source>
        <dbReference type="Proteomes" id="UP000184063"/>
    </source>
</evidence>
<comment type="similarity">
    <text evidence="1">Belongs to the FAD-dependent oxidoreductase family.</text>
</comment>
<sequence>MTSQPDTITIPIIGASIAGLTTAHSLLSHFTTTNNTTTNNTTTNKGKGTKIKILLINPHPSFYWAIAAPRILTKPTAFTESQYLIPIADGFAKYSPDVFEFILGRATSLDFDKKLLNVEEVTTDTESNKKTLREIKYDYLVIASGSTPSASSTEPLFPGEDGKNGEIYPFKLSPTSTTTITEAIKSAQTTISTAKRITVIGAGPIGVEIAGELGDLITTPSSSSSSSSSEGEEEDKKEKKKEITLISSTPRILPTLKPSASETATSLLTNKGVRVLTDRKVISVSSKEEEGGGYELKLNNGDTLETDIYIPTIGVLPNSSYIPREVLDERGWVRVDSELKVSGVEGVYAAGDITTHTQKLSFKADEMTGMVVGNLVDDIGNIHGVGKGGKGRGWWRCGGGRKTYDEGNDVMMVVPVGSSGGTGQAFGWVLVSFMVWLAKGRDYFIWKAKGYVFK</sequence>
<gene>
    <name evidence="7" type="ORF">ASPFODRAFT_35184</name>
</gene>
<accession>A0A1M3TAJ6</accession>
<feature type="compositionally biased region" description="Basic and acidic residues" evidence="5">
    <location>
        <begin position="234"/>
        <end position="243"/>
    </location>
</feature>
<dbReference type="GO" id="GO:0004174">
    <property type="term" value="F:electron-transferring-flavoprotein dehydrogenase activity"/>
    <property type="evidence" value="ECO:0007669"/>
    <property type="project" value="TreeGrafter"/>
</dbReference>
<keyword evidence="4" id="KW-0560">Oxidoreductase</keyword>
<evidence type="ECO:0000256" key="2">
    <source>
        <dbReference type="ARBA" id="ARBA00022630"/>
    </source>
</evidence>
<dbReference type="PANTHER" id="PTHR43735:SF3">
    <property type="entry name" value="FERROPTOSIS SUPPRESSOR PROTEIN 1"/>
    <property type="match status" value="1"/>
</dbReference>
<keyword evidence="3" id="KW-0274">FAD</keyword>
<evidence type="ECO:0000313" key="7">
    <source>
        <dbReference type="EMBL" id="OJZ83713.1"/>
    </source>
</evidence>
<dbReference type="Gene3D" id="3.50.50.100">
    <property type="match status" value="1"/>
</dbReference>
<name>A0A1M3TAJ6_ASPLC</name>
<dbReference type="GO" id="GO:0050660">
    <property type="term" value="F:flavin adenine dinucleotide binding"/>
    <property type="evidence" value="ECO:0007669"/>
    <property type="project" value="TreeGrafter"/>
</dbReference>
<dbReference type="InterPro" id="IPR023753">
    <property type="entry name" value="FAD/NAD-binding_dom"/>
</dbReference>
<dbReference type="Pfam" id="PF07992">
    <property type="entry name" value="Pyr_redox_2"/>
    <property type="match status" value="1"/>
</dbReference>
<feature type="region of interest" description="Disordered" evidence="5">
    <location>
        <begin position="216"/>
        <end position="243"/>
    </location>
</feature>
<evidence type="ECO:0000256" key="4">
    <source>
        <dbReference type="ARBA" id="ARBA00023002"/>
    </source>
</evidence>
<evidence type="ECO:0000256" key="5">
    <source>
        <dbReference type="SAM" id="MobiDB-lite"/>
    </source>
</evidence>
<dbReference type="PRINTS" id="PR00411">
    <property type="entry name" value="PNDRDTASEI"/>
</dbReference>
<dbReference type="OrthoDB" id="202203at2759"/>
<keyword evidence="2" id="KW-0285">Flavoprotein</keyword>
<dbReference type="AlphaFoldDB" id="A0A1M3TAJ6"/>
<feature type="domain" description="FAD/NAD(P)-binding" evidence="6">
    <location>
        <begin position="12"/>
        <end position="355"/>
    </location>
</feature>
<evidence type="ECO:0000256" key="3">
    <source>
        <dbReference type="ARBA" id="ARBA00022827"/>
    </source>
</evidence>
<evidence type="ECO:0000256" key="1">
    <source>
        <dbReference type="ARBA" id="ARBA00006442"/>
    </source>
</evidence>
<organism evidence="7 8">
    <name type="scientific">Aspergillus luchuensis (strain CBS 106.47)</name>
    <dbReference type="NCBI Taxonomy" id="1137211"/>
    <lineage>
        <taxon>Eukaryota</taxon>
        <taxon>Fungi</taxon>
        <taxon>Dikarya</taxon>
        <taxon>Ascomycota</taxon>
        <taxon>Pezizomycotina</taxon>
        <taxon>Eurotiomycetes</taxon>
        <taxon>Eurotiomycetidae</taxon>
        <taxon>Eurotiales</taxon>
        <taxon>Aspergillaceae</taxon>
        <taxon>Aspergillus</taxon>
        <taxon>Aspergillus subgen. Circumdati</taxon>
    </lineage>
</organism>